<dbReference type="AlphaFoldDB" id="A0A2D2CYJ0"/>
<dbReference type="GO" id="GO:0004713">
    <property type="term" value="F:protein tyrosine kinase activity"/>
    <property type="evidence" value="ECO:0007669"/>
    <property type="project" value="TreeGrafter"/>
</dbReference>
<feature type="coiled-coil region" evidence="1">
    <location>
        <begin position="297"/>
        <end position="324"/>
    </location>
</feature>
<dbReference type="GO" id="GO:0005886">
    <property type="term" value="C:plasma membrane"/>
    <property type="evidence" value="ECO:0007669"/>
    <property type="project" value="TreeGrafter"/>
</dbReference>
<proteinExistence type="predicted"/>
<evidence type="ECO:0000256" key="1">
    <source>
        <dbReference type="SAM" id="Coils"/>
    </source>
</evidence>
<keyword evidence="1" id="KW-0175">Coiled coil</keyword>
<dbReference type="EMBL" id="CP023737">
    <property type="protein sequence ID" value="ATQ67785.1"/>
    <property type="molecule type" value="Genomic_DNA"/>
</dbReference>
<gene>
    <name evidence="3" type="ORF">CQW49_07665</name>
</gene>
<accession>A0A2D2CYJ0</accession>
<keyword evidence="2" id="KW-0812">Transmembrane</keyword>
<feature type="transmembrane region" description="Helical" evidence="2">
    <location>
        <begin position="59"/>
        <end position="82"/>
    </location>
</feature>
<evidence type="ECO:0000313" key="3">
    <source>
        <dbReference type="EMBL" id="ATQ67785.1"/>
    </source>
</evidence>
<keyword evidence="4" id="KW-1185">Reference proteome</keyword>
<dbReference type="KEGG" id="mtw:CQW49_07665"/>
<dbReference type="InterPro" id="IPR050445">
    <property type="entry name" value="Bact_polysacc_biosynth/exp"/>
</dbReference>
<protein>
    <submittedName>
        <fullName evidence="3">Lipopolysaccharide biosynthesis protein</fullName>
    </submittedName>
</protein>
<name>A0A2D2CYJ0_METT3</name>
<evidence type="ECO:0000313" key="4">
    <source>
        <dbReference type="Proteomes" id="UP000230709"/>
    </source>
</evidence>
<feature type="transmembrane region" description="Helical" evidence="2">
    <location>
        <begin position="394"/>
        <end position="418"/>
    </location>
</feature>
<dbReference type="Proteomes" id="UP000230709">
    <property type="component" value="Chromosome"/>
</dbReference>
<dbReference type="RefSeq" id="WP_003611129.1">
    <property type="nucleotide sequence ID" value="NZ_ADVE02000001.1"/>
</dbReference>
<reference evidence="4" key="1">
    <citation type="submission" date="2017-10" db="EMBL/GenBank/DDBJ databases">
        <title>Completed PacBio SMRT sequence of Methylosinus trichosporium OB3b reveals presence of a third large plasmid.</title>
        <authorList>
            <person name="Charles T.C."/>
            <person name="Lynch M.D.J."/>
            <person name="Heil J.R."/>
            <person name="Cheng J."/>
        </authorList>
    </citation>
    <scope>NUCLEOTIDE SEQUENCE [LARGE SCALE GENOMIC DNA]</scope>
    <source>
        <strain evidence="4">OB3b</strain>
    </source>
</reference>
<dbReference type="PANTHER" id="PTHR32309:SF13">
    <property type="entry name" value="FERRIC ENTEROBACTIN TRANSPORT PROTEIN FEPE"/>
    <property type="match status" value="1"/>
</dbReference>
<organism evidence="3 4">
    <name type="scientific">Methylosinus trichosporium (strain ATCC 35070 / NCIMB 11131 / UNIQEM 75 / OB3b)</name>
    <dbReference type="NCBI Taxonomy" id="595536"/>
    <lineage>
        <taxon>Bacteria</taxon>
        <taxon>Pseudomonadati</taxon>
        <taxon>Pseudomonadota</taxon>
        <taxon>Alphaproteobacteria</taxon>
        <taxon>Hyphomicrobiales</taxon>
        <taxon>Methylocystaceae</taxon>
        <taxon>Methylosinus</taxon>
    </lineage>
</organism>
<sequence>MNDAPKPPELRSQNPMERAEAVSRFLADAARRARFSARVRGAYKDSSFAARRGARALRIAFAVLFVLVVAIPNAMSVAYYGLIASDQYVAEARFTVSGSETPRPNGAGVIELPMMMIMQDTLIITSFLESRALVEQLERQVGLRALYGAPSVDRWARFDASKSIEPLIEYWTKMAEAKMGVPSGIVTLTVRAFSPEDARRIAEAVVSDCDTLINKLNERMREDTVKVSEQEVALAVERLKTAWVELERARNEEGLIDVALASKSQTDVLSGLESELLAAQKEYQIRSHYLEESAPQLRVMRRRIEALEGQVAERRAQMTAQESKGVAALARRTLSGKMTKFASLDLEHKIAEARYQAATAALDAARQMSQRKMLYLQVIEWPATPQESRYPRRLLYIGVIFVGSLALWGALLGLITFVRNNMA</sequence>
<keyword evidence="2" id="KW-1133">Transmembrane helix</keyword>
<keyword evidence="2" id="KW-0472">Membrane</keyword>
<evidence type="ECO:0000256" key="2">
    <source>
        <dbReference type="SAM" id="Phobius"/>
    </source>
</evidence>
<dbReference type="PANTHER" id="PTHR32309">
    <property type="entry name" value="TYROSINE-PROTEIN KINASE"/>
    <property type="match status" value="1"/>
</dbReference>
<dbReference type="STRING" id="595536.GCA_000178815_03619"/>